<evidence type="ECO:0000313" key="3">
    <source>
        <dbReference type="Proteomes" id="UP000254150"/>
    </source>
</evidence>
<reference evidence="2 3" key="1">
    <citation type="submission" date="2018-06" db="EMBL/GenBank/DDBJ databases">
        <authorList>
            <consortium name="Pathogen Informatics"/>
            <person name="Doyle S."/>
        </authorList>
    </citation>
    <scope>NUCLEOTIDE SEQUENCE [LARGE SCALE GENOMIC DNA]</scope>
    <source>
        <strain evidence="2 3">NCTC7807</strain>
    </source>
</reference>
<evidence type="ECO:0000313" key="2">
    <source>
        <dbReference type="EMBL" id="SUP61786.1"/>
    </source>
</evidence>
<accession>A0A380P9D3</accession>
<organism evidence="2 3">
    <name type="scientific">Streptomyces griseus</name>
    <dbReference type="NCBI Taxonomy" id="1911"/>
    <lineage>
        <taxon>Bacteria</taxon>
        <taxon>Bacillati</taxon>
        <taxon>Actinomycetota</taxon>
        <taxon>Actinomycetes</taxon>
        <taxon>Kitasatosporales</taxon>
        <taxon>Streptomycetaceae</taxon>
        <taxon>Streptomyces</taxon>
    </lineage>
</organism>
<evidence type="ECO:0000256" key="1">
    <source>
        <dbReference type="SAM" id="MobiDB-lite"/>
    </source>
</evidence>
<dbReference type="AlphaFoldDB" id="A0A380P9D3"/>
<name>A0A380P9D3_STRGR</name>
<gene>
    <name evidence="2" type="ORF">NCTC7807_04944</name>
</gene>
<dbReference type="EMBL" id="UHID01000008">
    <property type="protein sequence ID" value="SUP61786.1"/>
    <property type="molecule type" value="Genomic_DNA"/>
</dbReference>
<sequence>MKAGWWPEGTAAPISVVYDPDNPSWQKAIAYEMASENVPVFRAAFARLSLTPQAPRTGNGAGRAEKVGETQSALTDEGENTWMQH</sequence>
<feature type="region of interest" description="Disordered" evidence="1">
    <location>
        <begin position="51"/>
        <end position="85"/>
    </location>
</feature>
<dbReference type="Proteomes" id="UP000254150">
    <property type="component" value="Unassembled WGS sequence"/>
</dbReference>
<protein>
    <submittedName>
        <fullName evidence="2">Uncharacterized protein</fullName>
    </submittedName>
</protein>
<proteinExistence type="predicted"/>